<dbReference type="InterPro" id="IPR011889">
    <property type="entry name" value="Liste_lipo_26"/>
</dbReference>
<dbReference type="EMBL" id="QKLP01000002">
    <property type="protein sequence ID" value="PYF43640.1"/>
    <property type="molecule type" value="Genomic_DNA"/>
</dbReference>
<gene>
    <name evidence="2" type="ORF">BCF88_1027</name>
</gene>
<dbReference type="NCBIfam" id="TIGR02167">
    <property type="entry name" value="Liste_lipo_26"/>
    <property type="match status" value="3"/>
</dbReference>
<dbReference type="Pfam" id="PF03382">
    <property type="entry name" value="DUF285"/>
    <property type="match status" value="1"/>
</dbReference>
<proteinExistence type="predicted"/>
<evidence type="ECO:0000256" key="1">
    <source>
        <dbReference type="SAM" id="MobiDB-lite"/>
    </source>
</evidence>
<organism evidence="2 3">
    <name type="scientific">Metamycoplasma alkalescens</name>
    <dbReference type="NCBI Taxonomy" id="45363"/>
    <lineage>
        <taxon>Bacteria</taxon>
        <taxon>Bacillati</taxon>
        <taxon>Mycoplasmatota</taxon>
        <taxon>Mycoplasmoidales</taxon>
        <taxon>Metamycoplasmataceae</taxon>
        <taxon>Metamycoplasma</taxon>
    </lineage>
</organism>
<comment type="caution">
    <text evidence="2">The sequence shown here is derived from an EMBL/GenBank/DDBJ whole genome shotgun (WGS) entry which is preliminary data.</text>
</comment>
<name>A0A318U5C4_9BACT</name>
<dbReference type="Proteomes" id="UP000247715">
    <property type="component" value="Unassembled WGS sequence"/>
</dbReference>
<evidence type="ECO:0000313" key="3">
    <source>
        <dbReference type="Proteomes" id="UP000247715"/>
    </source>
</evidence>
<sequence length="252" mass="29556">MVTPGKKATKYIDKFGKEKTTFDFNLSNLDATEITQIGYHHNKDEFRIITFPKTIKKVPNKLPSIITSLEEAFKNNQNEKIEGIEDWDTSNITSMSNTFYNANSFNQDISNWKTNKVTTMRAMFYFANKFNHDISNWKTNEVTGMAFMFHNATHFNQPIGKWNTSKVTDMSFMFTNATNFNQELKEWKTENVTDMSYMFYNAIAFDKIINNWKVEKIKDYSEFAKNSPMNNKQNNLPEKFKKSMITTNSQQQ</sequence>
<protein>
    <submittedName>
        <fullName evidence="2">Surface protein</fullName>
    </submittedName>
</protein>
<dbReference type="AlphaFoldDB" id="A0A318U5C4"/>
<evidence type="ECO:0000313" key="2">
    <source>
        <dbReference type="EMBL" id="PYF43640.1"/>
    </source>
</evidence>
<reference evidence="2 3" key="1">
    <citation type="submission" date="2018-06" db="EMBL/GenBank/DDBJ databases">
        <title>Genomic Encyclopedia of Archaeal and Bacterial Type Strains, Phase II (KMG-II): from individual species to whole genera.</title>
        <authorList>
            <person name="Goeker M."/>
        </authorList>
    </citation>
    <scope>NUCLEOTIDE SEQUENCE [LARGE SCALE GENOMIC DNA]</scope>
    <source>
        <strain evidence="2 3">ATCC 29103</strain>
    </source>
</reference>
<feature type="region of interest" description="Disordered" evidence="1">
    <location>
        <begin position="227"/>
        <end position="252"/>
    </location>
</feature>
<feature type="compositionally biased region" description="Polar residues" evidence="1">
    <location>
        <begin position="227"/>
        <end position="236"/>
    </location>
</feature>
<dbReference type="RefSeq" id="WP_110858139.1">
    <property type="nucleotide sequence ID" value="NZ_LS991949.1"/>
</dbReference>
<accession>A0A318U5C4</accession>
<dbReference type="InterPro" id="IPR005046">
    <property type="entry name" value="DUF285"/>
</dbReference>